<comment type="caution">
    <text evidence="1">The sequence shown here is derived from an EMBL/GenBank/DDBJ whole genome shotgun (WGS) entry which is preliminary data.</text>
</comment>
<accession>A0ABR4HAR7</accession>
<sequence>MLYKPLLSDGPVGIKMPSQTVGWSLATHENKAGISDGGSFFVSEWRCCSAERNDEDCRHSERFGTGVSMSCVTSGTESIGHWNATPASLQEDSRILYRVSRDTLRCMARGPSCYQQLPVPCSPRVPFAVATSFTEPVDAGDGYILGQVLMVVS</sequence>
<keyword evidence="2" id="KW-1185">Reference proteome</keyword>
<evidence type="ECO:0000313" key="1">
    <source>
        <dbReference type="EMBL" id="KAL2812573.1"/>
    </source>
</evidence>
<dbReference type="EMBL" id="JBFXLT010000046">
    <property type="protein sequence ID" value="KAL2812573.1"/>
    <property type="molecule type" value="Genomic_DNA"/>
</dbReference>
<proteinExistence type="predicted"/>
<name>A0ABR4HAR7_9EURO</name>
<protein>
    <submittedName>
        <fullName evidence="1">Uncharacterized protein</fullName>
    </submittedName>
</protein>
<evidence type="ECO:0000313" key="2">
    <source>
        <dbReference type="Proteomes" id="UP001610334"/>
    </source>
</evidence>
<dbReference type="Proteomes" id="UP001610334">
    <property type="component" value="Unassembled WGS sequence"/>
</dbReference>
<organism evidence="1 2">
    <name type="scientific">Aspergillus granulosus</name>
    <dbReference type="NCBI Taxonomy" id="176169"/>
    <lineage>
        <taxon>Eukaryota</taxon>
        <taxon>Fungi</taxon>
        <taxon>Dikarya</taxon>
        <taxon>Ascomycota</taxon>
        <taxon>Pezizomycotina</taxon>
        <taxon>Eurotiomycetes</taxon>
        <taxon>Eurotiomycetidae</taxon>
        <taxon>Eurotiales</taxon>
        <taxon>Aspergillaceae</taxon>
        <taxon>Aspergillus</taxon>
        <taxon>Aspergillus subgen. Nidulantes</taxon>
    </lineage>
</organism>
<gene>
    <name evidence="1" type="ORF">BJX63DRAFT_239492</name>
</gene>
<reference evidence="1 2" key="1">
    <citation type="submission" date="2024-07" db="EMBL/GenBank/DDBJ databases">
        <title>Section-level genome sequencing and comparative genomics of Aspergillus sections Usti and Cavernicolus.</title>
        <authorList>
            <consortium name="Lawrence Berkeley National Laboratory"/>
            <person name="Nybo J.L."/>
            <person name="Vesth T.C."/>
            <person name="Theobald S."/>
            <person name="Frisvad J.C."/>
            <person name="Larsen T.O."/>
            <person name="Kjaerboelling I."/>
            <person name="Rothschild-Mancinelli K."/>
            <person name="Lyhne E.K."/>
            <person name="Kogle M.E."/>
            <person name="Barry K."/>
            <person name="Clum A."/>
            <person name="Na H."/>
            <person name="Ledsgaard L."/>
            <person name="Lin J."/>
            <person name="Lipzen A."/>
            <person name="Kuo A."/>
            <person name="Riley R."/>
            <person name="Mondo S."/>
            <person name="Labutti K."/>
            <person name="Haridas S."/>
            <person name="Pangalinan J."/>
            <person name="Salamov A.A."/>
            <person name="Simmons B.A."/>
            <person name="Magnuson J.K."/>
            <person name="Chen J."/>
            <person name="Drula E."/>
            <person name="Henrissat B."/>
            <person name="Wiebenga A."/>
            <person name="Lubbers R.J."/>
            <person name="Gomes A.C."/>
            <person name="Makela M.R."/>
            <person name="Stajich J."/>
            <person name="Grigoriev I.V."/>
            <person name="Mortensen U.H."/>
            <person name="De Vries R.P."/>
            <person name="Baker S.E."/>
            <person name="Andersen M.R."/>
        </authorList>
    </citation>
    <scope>NUCLEOTIDE SEQUENCE [LARGE SCALE GENOMIC DNA]</scope>
    <source>
        <strain evidence="1 2">CBS 588.65</strain>
    </source>
</reference>